<dbReference type="STRING" id="411463.EUBVEN_01594"/>
<dbReference type="GO" id="GO:0015074">
    <property type="term" value="P:DNA integration"/>
    <property type="evidence" value="ECO:0007669"/>
    <property type="project" value="InterPro"/>
</dbReference>
<evidence type="ECO:0000313" key="6">
    <source>
        <dbReference type="Proteomes" id="UP000006000"/>
    </source>
</evidence>
<gene>
    <name evidence="5" type="ORF">EUBVEN_01594</name>
</gene>
<dbReference type="Pfam" id="PF00589">
    <property type="entry name" value="Phage_integrase"/>
    <property type="match status" value="1"/>
</dbReference>
<dbReference type="PANTHER" id="PTHR30349">
    <property type="entry name" value="PHAGE INTEGRASE-RELATED"/>
    <property type="match status" value="1"/>
</dbReference>
<reference evidence="5 6" key="1">
    <citation type="submission" date="2007-03" db="EMBL/GenBank/DDBJ databases">
        <authorList>
            <person name="Fulton L."/>
            <person name="Clifton S."/>
            <person name="Fulton B."/>
            <person name="Xu J."/>
            <person name="Minx P."/>
            <person name="Pepin K.H."/>
            <person name="Johnson M."/>
            <person name="Thiruvilangam P."/>
            <person name="Bhonagiri V."/>
            <person name="Nash W.E."/>
            <person name="Mardis E.R."/>
            <person name="Wilson R.K."/>
        </authorList>
    </citation>
    <scope>NUCLEOTIDE SEQUENCE [LARGE SCALE GENOMIC DNA]</scope>
    <source>
        <strain evidence="5 6">ATCC 27560</strain>
    </source>
</reference>
<evidence type="ECO:0000256" key="1">
    <source>
        <dbReference type="ARBA" id="ARBA00008857"/>
    </source>
</evidence>
<dbReference type="SUPFAM" id="SSF56349">
    <property type="entry name" value="DNA breaking-rejoining enzymes"/>
    <property type="match status" value="1"/>
</dbReference>
<protein>
    <submittedName>
        <fullName evidence="5">Site-specific recombinase, phage integrase family</fullName>
    </submittedName>
</protein>
<dbReference type="AlphaFoldDB" id="A5Z7B1"/>
<dbReference type="HOGENOM" id="CLU_027562_17_6_9"/>
<dbReference type="InterPro" id="IPR002104">
    <property type="entry name" value="Integrase_catalytic"/>
</dbReference>
<reference evidence="5 6" key="2">
    <citation type="submission" date="2007-04" db="EMBL/GenBank/DDBJ databases">
        <title>Draft genome sequence of Eubacterium ventriosum (ATCC 27560).</title>
        <authorList>
            <person name="Sudarsanam P."/>
            <person name="Ley R."/>
            <person name="Guruge J."/>
            <person name="Turnbaugh P.J."/>
            <person name="Mahowald M."/>
            <person name="Liep D."/>
            <person name="Gordon J."/>
        </authorList>
    </citation>
    <scope>NUCLEOTIDE SEQUENCE [LARGE SCALE GENOMIC DNA]</scope>
    <source>
        <strain evidence="5 6">ATCC 27560</strain>
    </source>
</reference>
<evidence type="ECO:0000256" key="2">
    <source>
        <dbReference type="ARBA" id="ARBA00023125"/>
    </source>
</evidence>
<dbReference type="GO" id="GO:0003677">
    <property type="term" value="F:DNA binding"/>
    <property type="evidence" value="ECO:0007669"/>
    <property type="project" value="UniProtKB-KW"/>
</dbReference>
<dbReference type="RefSeq" id="WP_005361485.1">
    <property type="nucleotide sequence ID" value="NZ_DS264271.1"/>
</dbReference>
<organism evidence="5 6">
    <name type="scientific">Eubacterium ventriosum ATCC 27560</name>
    <dbReference type="NCBI Taxonomy" id="411463"/>
    <lineage>
        <taxon>Bacteria</taxon>
        <taxon>Bacillati</taxon>
        <taxon>Bacillota</taxon>
        <taxon>Clostridia</taxon>
        <taxon>Eubacteriales</taxon>
        <taxon>Eubacteriaceae</taxon>
        <taxon>Eubacterium</taxon>
    </lineage>
</organism>
<dbReference type="InterPro" id="IPR011010">
    <property type="entry name" value="DNA_brk_join_enz"/>
</dbReference>
<evidence type="ECO:0000256" key="3">
    <source>
        <dbReference type="ARBA" id="ARBA00023172"/>
    </source>
</evidence>
<proteinExistence type="inferred from homology"/>
<dbReference type="eggNOG" id="COG0582">
    <property type="taxonomic scope" value="Bacteria"/>
</dbReference>
<dbReference type="PANTHER" id="PTHR30349:SF64">
    <property type="entry name" value="PROPHAGE INTEGRASE INTD-RELATED"/>
    <property type="match status" value="1"/>
</dbReference>
<evidence type="ECO:0000313" key="5">
    <source>
        <dbReference type="EMBL" id="EDM51267.1"/>
    </source>
</evidence>
<dbReference type="EMBL" id="AAVL02000034">
    <property type="protein sequence ID" value="EDM51267.1"/>
    <property type="molecule type" value="Genomic_DNA"/>
</dbReference>
<keyword evidence="3" id="KW-0233">DNA recombination</keyword>
<dbReference type="InterPro" id="IPR050090">
    <property type="entry name" value="Tyrosine_recombinase_XerCD"/>
</dbReference>
<sequence>MNNFESLQTGSIRQKGSQWYYRFRIKEQDGTWKMHEFKGGKTKAETKFMLNQALAEYRKDGSVFYSGSLTVGQLADMWYDAEIANSDLTTNGKYGYKNTINNIHNNPFSEIKLSDLTIEAIQQYVDGLYFGFYDEDGNQIAKPYAKATMRKFFLVLNNMFKFAVYPKKLLRENLMQYVKKRKFTKENSLFGENTGNKIQTITHGEYLRITSYLSSVEDYCYLTLPIQIAYHTGMRAGEVCGLTWKDIDFENQVLYVRRSMYYDKDLKTWELKVPKNGKSRTIDFGDSLATILIMAKRNQEKLKTLYGELYQTHFYCNKEVRGKTHCQIYTNYNQAYIKNTTRFCHGIHIDELSDNSALQPLHFICTKQDGELTTTQTLKWCNKVVQKKSTGY</sequence>
<comment type="similarity">
    <text evidence="1">Belongs to the 'phage' integrase family.</text>
</comment>
<dbReference type="PROSITE" id="PS51898">
    <property type="entry name" value="TYR_RECOMBINASE"/>
    <property type="match status" value="1"/>
</dbReference>
<evidence type="ECO:0000259" key="4">
    <source>
        <dbReference type="PROSITE" id="PS51898"/>
    </source>
</evidence>
<dbReference type="InterPro" id="IPR013762">
    <property type="entry name" value="Integrase-like_cat_sf"/>
</dbReference>
<feature type="domain" description="Tyr recombinase" evidence="4">
    <location>
        <begin position="196"/>
        <end position="392"/>
    </location>
</feature>
<dbReference type="Proteomes" id="UP000006000">
    <property type="component" value="Unassembled WGS sequence"/>
</dbReference>
<dbReference type="GO" id="GO:0006310">
    <property type="term" value="P:DNA recombination"/>
    <property type="evidence" value="ECO:0007669"/>
    <property type="project" value="UniProtKB-KW"/>
</dbReference>
<dbReference type="Gene3D" id="1.10.150.130">
    <property type="match status" value="1"/>
</dbReference>
<dbReference type="InterPro" id="IPR010998">
    <property type="entry name" value="Integrase_recombinase_N"/>
</dbReference>
<comment type="caution">
    <text evidence="5">The sequence shown here is derived from an EMBL/GenBank/DDBJ whole genome shotgun (WGS) entry which is preliminary data.</text>
</comment>
<dbReference type="Gene3D" id="1.10.443.10">
    <property type="entry name" value="Intergrase catalytic core"/>
    <property type="match status" value="1"/>
</dbReference>
<keyword evidence="2" id="KW-0238">DNA-binding</keyword>
<dbReference type="OrthoDB" id="111144at2"/>
<accession>A5Z7B1</accession>
<name>A5Z7B1_9FIRM</name>